<name>A0A915AT02_PARUN</name>
<dbReference type="WBParaSite" id="PgR013_g121_t01">
    <property type="protein sequence ID" value="PgR013_g121_t01"/>
    <property type="gene ID" value="PgR013_g121"/>
</dbReference>
<organism evidence="1 2">
    <name type="scientific">Parascaris univalens</name>
    <name type="common">Nematode worm</name>
    <dbReference type="NCBI Taxonomy" id="6257"/>
    <lineage>
        <taxon>Eukaryota</taxon>
        <taxon>Metazoa</taxon>
        <taxon>Ecdysozoa</taxon>
        <taxon>Nematoda</taxon>
        <taxon>Chromadorea</taxon>
        <taxon>Rhabditida</taxon>
        <taxon>Spirurina</taxon>
        <taxon>Ascaridomorpha</taxon>
        <taxon>Ascaridoidea</taxon>
        <taxon>Ascarididae</taxon>
        <taxon>Parascaris</taxon>
    </lineage>
</organism>
<evidence type="ECO:0000313" key="1">
    <source>
        <dbReference type="Proteomes" id="UP000887569"/>
    </source>
</evidence>
<evidence type="ECO:0000313" key="2">
    <source>
        <dbReference type="WBParaSite" id="PgR013_g121_t01"/>
    </source>
</evidence>
<dbReference type="AlphaFoldDB" id="A0A915AT02"/>
<protein>
    <submittedName>
        <fullName evidence="2">Uncharacterized protein</fullName>
    </submittedName>
</protein>
<sequence>MQLDDGRFLIPANKYDALVQEMGEEAIREKKLERVSEDFLVIALGLPVPGG</sequence>
<accession>A0A915AT02</accession>
<dbReference type="GO" id="GO:0005737">
    <property type="term" value="C:cytoplasm"/>
    <property type="evidence" value="ECO:0007669"/>
    <property type="project" value="TreeGrafter"/>
</dbReference>
<keyword evidence="1" id="KW-1185">Reference proteome</keyword>
<dbReference type="PANTHER" id="PTHR21610:SF9">
    <property type="entry name" value="VON WILLEBRAND FACTOR A DOMAIN-CONTAINING PROTEIN 8"/>
    <property type="match status" value="1"/>
</dbReference>
<dbReference type="InterPro" id="IPR039891">
    <property type="entry name" value="VWA8"/>
</dbReference>
<proteinExistence type="predicted"/>
<dbReference type="Proteomes" id="UP000887569">
    <property type="component" value="Unplaced"/>
</dbReference>
<dbReference type="PANTHER" id="PTHR21610">
    <property type="entry name" value="VON WILLEBRAND FACTOR A DOMAIN-CONTAINING PROTEIN 8"/>
    <property type="match status" value="1"/>
</dbReference>
<reference evidence="2" key="1">
    <citation type="submission" date="2022-11" db="UniProtKB">
        <authorList>
            <consortium name="WormBaseParasite"/>
        </authorList>
    </citation>
    <scope>IDENTIFICATION</scope>
</reference>